<proteinExistence type="predicted"/>
<dbReference type="SUPFAM" id="SSF50494">
    <property type="entry name" value="Trypsin-like serine proteases"/>
    <property type="match status" value="1"/>
</dbReference>
<dbReference type="InterPro" id="IPR001254">
    <property type="entry name" value="Trypsin_dom"/>
</dbReference>
<reference key="2">
    <citation type="submission" date="2011-10" db="EMBL/GenBank/DDBJ databases">
        <title>The genome and transcriptome sequence of Clonorchis sinensis provide insights into the carcinogenic liver fluke.</title>
        <authorList>
            <person name="Wang X."/>
            <person name="Huang Y."/>
            <person name="Chen W."/>
            <person name="Liu H."/>
            <person name="Guo L."/>
            <person name="Chen Y."/>
            <person name="Luo F."/>
            <person name="Zhou W."/>
            <person name="Sun J."/>
            <person name="Mao Q."/>
            <person name="Liang P."/>
            <person name="Zhou C."/>
            <person name="Tian Y."/>
            <person name="Men J."/>
            <person name="Lv X."/>
            <person name="Huang L."/>
            <person name="Zhou J."/>
            <person name="Hu Y."/>
            <person name="Li R."/>
            <person name="Zhang F."/>
            <person name="Lei H."/>
            <person name="Li X."/>
            <person name="Hu X."/>
            <person name="Liang C."/>
            <person name="Xu J."/>
            <person name="Wu Z."/>
            <person name="Yu X."/>
        </authorList>
    </citation>
    <scope>NUCLEOTIDE SEQUENCE</scope>
    <source>
        <strain>Henan</strain>
    </source>
</reference>
<dbReference type="Pfam" id="PF00089">
    <property type="entry name" value="Trypsin"/>
    <property type="match status" value="1"/>
</dbReference>
<dbReference type="PANTHER" id="PTHR24260">
    <property type="match status" value="1"/>
</dbReference>
<protein>
    <submittedName>
        <fullName evidence="2">Catroxase-1</fullName>
    </submittedName>
</protein>
<sequence length="498" mass="56472">MSKHVTIDRNVAVRSATGFHEIRTGDGSLQGKKMYNASRILSTEQLHFQDEISVAISKIYLHCRPDSLPQVLLKPVPVLKVHNHTWGYDIGLIRLNEPLDISGPDVRAADIPNTANLPAESSILTFVGFGQTCDKTLLCERKPNLVHLTVEREQRWRRRYGHFGAKFLDRTFGALSDKGQRTYRGDSGGGLILSTNDQQTVVGIASGSPKEENIQAPAIIVRVASHLPWIHEILRKTFPSEQLPKAVLQIKILHKNVLPTIRGKWYNHCSKVSVLLDLTALFSVMRAVGKTTTCIYYSFGPEIILIRFNFQRTYLGSFEQNLLAITFNEKSTQNAFAVLWMIQRTFCRITRTDFQILYGAYVRPLLEYANAVVYPGRTKDVILVDRVQRAATKMVAGLKSMDYETRLAVLDLFPLEYRRLRGDLILIYTLFEQGLANRLFTVDPANTWRGHSERQSLNDNNKTDPGNLGETLDLVYQSVTPWTEPEAKSFEARRPVIK</sequence>
<dbReference type="EMBL" id="DF144520">
    <property type="protein sequence ID" value="GAA57068.1"/>
    <property type="molecule type" value="Genomic_DNA"/>
</dbReference>
<organism evidence="2 3">
    <name type="scientific">Clonorchis sinensis</name>
    <name type="common">Chinese liver fluke</name>
    <dbReference type="NCBI Taxonomy" id="79923"/>
    <lineage>
        <taxon>Eukaryota</taxon>
        <taxon>Metazoa</taxon>
        <taxon>Spiralia</taxon>
        <taxon>Lophotrochozoa</taxon>
        <taxon>Platyhelminthes</taxon>
        <taxon>Trematoda</taxon>
        <taxon>Digenea</taxon>
        <taxon>Opisthorchiida</taxon>
        <taxon>Opisthorchiata</taxon>
        <taxon>Opisthorchiidae</taxon>
        <taxon>Clonorchis</taxon>
    </lineage>
</organism>
<dbReference type="Proteomes" id="UP000008909">
    <property type="component" value="Unassembled WGS sequence"/>
</dbReference>
<gene>
    <name evidence="2" type="ORF">CLF_112084</name>
</gene>
<dbReference type="InterPro" id="IPR043504">
    <property type="entry name" value="Peptidase_S1_PA_chymotrypsin"/>
</dbReference>
<dbReference type="PANTHER" id="PTHR24260:SF136">
    <property type="entry name" value="GH08193P-RELATED"/>
    <property type="match status" value="1"/>
</dbReference>
<keyword evidence="3" id="KW-1185">Reference proteome</keyword>
<dbReference type="InterPro" id="IPR009003">
    <property type="entry name" value="Peptidase_S1_PA"/>
</dbReference>
<dbReference type="GO" id="GO:0006508">
    <property type="term" value="P:proteolysis"/>
    <property type="evidence" value="ECO:0007669"/>
    <property type="project" value="InterPro"/>
</dbReference>
<evidence type="ECO:0000259" key="1">
    <source>
        <dbReference type="PROSITE" id="PS50240"/>
    </source>
</evidence>
<accession>G7YVT8</accession>
<dbReference type="AlphaFoldDB" id="G7YVT8"/>
<dbReference type="Gene3D" id="2.40.10.10">
    <property type="entry name" value="Trypsin-like serine proteases"/>
    <property type="match status" value="1"/>
</dbReference>
<dbReference type="GO" id="GO:0004252">
    <property type="term" value="F:serine-type endopeptidase activity"/>
    <property type="evidence" value="ECO:0007669"/>
    <property type="project" value="InterPro"/>
</dbReference>
<feature type="domain" description="Peptidase S1" evidence="1">
    <location>
        <begin position="1"/>
        <end position="235"/>
    </location>
</feature>
<evidence type="ECO:0000313" key="3">
    <source>
        <dbReference type="Proteomes" id="UP000008909"/>
    </source>
</evidence>
<dbReference type="InterPro" id="IPR051333">
    <property type="entry name" value="CLIP_Serine_Protease"/>
</dbReference>
<evidence type="ECO:0000313" key="2">
    <source>
        <dbReference type="EMBL" id="GAA57068.1"/>
    </source>
</evidence>
<reference evidence="2" key="1">
    <citation type="journal article" date="2011" name="Genome Biol.">
        <title>The draft genome of the carcinogenic human liver fluke Clonorchis sinensis.</title>
        <authorList>
            <person name="Wang X."/>
            <person name="Chen W."/>
            <person name="Huang Y."/>
            <person name="Sun J."/>
            <person name="Men J."/>
            <person name="Liu H."/>
            <person name="Luo F."/>
            <person name="Guo L."/>
            <person name="Lv X."/>
            <person name="Deng C."/>
            <person name="Zhou C."/>
            <person name="Fan Y."/>
            <person name="Li X."/>
            <person name="Huang L."/>
            <person name="Hu Y."/>
            <person name="Liang C."/>
            <person name="Hu X."/>
            <person name="Xu J."/>
            <person name="Yu X."/>
        </authorList>
    </citation>
    <scope>NUCLEOTIDE SEQUENCE [LARGE SCALE GENOMIC DNA]</scope>
    <source>
        <strain evidence="2">Henan</strain>
    </source>
</reference>
<name>G7YVT8_CLOSI</name>
<dbReference type="PROSITE" id="PS50240">
    <property type="entry name" value="TRYPSIN_DOM"/>
    <property type="match status" value="1"/>
</dbReference>
<dbReference type="SMART" id="SM00020">
    <property type="entry name" value="Tryp_SPc"/>
    <property type="match status" value="1"/>
</dbReference>